<accession>A0A7W4W8J6</accession>
<evidence type="ECO:0000256" key="1">
    <source>
        <dbReference type="ARBA" id="ARBA00023002"/>
    </source>
</evidence>
<comment type="caution">
    <text evidence="4">The sequence shown here is derived from an EMBL/GenBank/DDBJ whole genome shotgun (WGS) entry which is preliminary data.</text>
</comment>
<dbReference type="PRINTS" id="PR00420">
    <property type="entry name" value="RNGMNOXGNASE"/>
</dbReference>
<organism evidence="4 5">
    <name type="scientific">Microbulbifer rhizosphaerae</name>
    <dbReference type="NCBI Taxonomy" id="1562603"/>
    <lineage>
        <taxon>Bacteria</taxon>
        <taxon>Pseudomonadati</taxon>
        <taxon>Pseudomonadota</taxon>
        <taxon>Gammaproteobacteria</taxon>
        <taxon>Cellvibrionales</taxon>
        <taxon>Microbulbiferaceae</taxon>
        <taxon>Microbulbifer</taxon>
    </lineage>
</organism>
<dbReference type="PANTHER" id="PTHR13789">
    <property type="entry name" value="MONOOXYGENASE"/>
    <property type="match status" value="1"/>
</dbReference>
<dbReference type="GO" id="GO:0004497">
    <property type="term" value="F:monooxygenase activity"/>
    <property type="evidence" value="ECO:0007669"/>
    <property type="project" value="UniProtKB-KW"/>
</dbReference>
<reference evidence="4 5" key="1">
    <citation type="submission" date="2020-08" db="EMBL/GenBank/DDBJ databases">
        <title>Genomic Encyclopedia of Type Strains, Phase III (KMG-III): the genomes of soil and plant-associated and newly described type strains.</title>
        <authorList>
            <person name="Whitman W."/>
        </authorList>
    </citation>
    <scope>NUCLEOTIDE SEQUENCE [LARGE SCALE GENOMIC DNA]</scope>
    <source>
        <strain evidence="4 5">CECT 8799</strain>
    </source>
</reference>
<dbReference type="PANTHER" id="PTHR13789:SF309">
    <property type="entry name" value="PUTATIVE (AFU_ORTHOLOGUE AFUA_6G14510)-RELATED"/>
    <property type="match status" value="1"/>
</dbReference>
<dbReference type="GO" id="GO:0071949">
    <property type="term" value="F:FAD binding"/>
    <property type="evidence" value="ECO:0007669"/>
    <property type="project" value="InterPro"/>
</dbReference>
<evidence type="ECO:0000256" key="2">
    <source>
        <dbReference type="ARBA" id="ARBA00023033"/>
    </source>
</evidence>
<sequence>MTSATALPWRKGKRVAIIGAGPGGVSAALALHRQGYDVRLYEKSPEPKPLGGGVLLSSPVLAILREYGVDLNNFGSYTYTEFRNHRGRVRTCVPSNPRVEKAFGLKGWHYGMLRSNAFARMMECLPEGILVADHTFQSYQEGSDDIQVSFTNGNRVEADILVGADGIRSGVSRQAFGEPDLFHVGLRVWLAWCDAAGLEDIPPHTAAVTHSNKYQASFFPMLHDGKPGYEWWIVEPVKENAPEPENVKAYVQGILKDWADPLPRFPDFTDFTDFNKQIFCWNIYNRPSLKKWSRGRVVCLGDAVHPVSPYAAYGMGMAIEDGYFLGKALGQRNFSDSDSVTQGFAAFEAQRVDYVNHHMEFARKLGNLFHYLPYPLAKLRDLVFDHTGFLEKMITRDYLRDQEAMSLSLYELHQIDQAELSQQSGGDESVPA</sequence>
<dbReference type="InterPro" id="IPR002938">
    <property type="entry name" value="FAD-bd"/>
</dbReference>
<dbReference type="RefSeq" id="WP_183456351.1">
    <property type="nucleotide sequence ID" value="NZ_JACHWZ010000002.1"/>
</dbReference>
<gene>
    <name evidence="4" type="ORF">FHS09_000495</name>
</gene>
<keyword evidence="5" id="KW-1185">Reference proteome</keyword>
<dbReference type="AlphaFoldDB" id="A0A7W4W8J6"/>
<dbReference type="SUPFAM" id="SSF51905">
    <property type="entry name" value="FAD/NAD(P)-binding domain"/>
    <property type="match status" value="1"/>
</dbReference>
<dbReference type="InterPro" id="IPR036188">
    <property type="entry name" value="FAD/NAD-bd_sf"/>
</dbReference>
<feature type="domain" description="FAD-binding" evidence="3">
    <location>
        <begin position="15"/>
        <end position="330"/>
    </location>
</feature>
<evidence type="ECO:0000259" key="3">
    <source>
        <dbReference type="Pfam" id="PF01494"/>
    </source>
</evidence>
<keyword evidence="2" id="KW-0503">Monooxygenase</keyword>
<name>A0A7W4W8J6_9GAMM</name>
<dbReference type="Pfam" id="PF01494">
    <property type="entry name" value="FAD_binding_3"/>
    <property type="match status" value="1"/>
</dbReference>
<keyword evidence="1" id="KW-0560">Oxidoreductase</keyword>
<protein>
    <submittedName>
        <fullName evidence="4">2-polyprenyl-6-methoxyphenol hydroxylase-like FAD-dependent oxidoreductase</fullName>
    </submittedName>
</protein>
<proteinExistence type="predicted"/>
<dbReference type="InterPro" id="IPR050493">
    <property type="entry name" value="FAD-dep_Monooxygenase_BioMet"/>
</dbReference>
<evidence type="ECO:0000313" key="4">
    <source>
        <dbReference type="EMBL" id="MBB3059687.1"/>
    </source>
</evidence>
<dbReference type="EMBL" id="JACHWZ010000002">
    <property type="protein sequence ID" value="MBB3059687.1"/>
    <property type="molecule type" value="Genomic_DNA"/>
</dbReference>
<dbReference type="Proteomes" id="UP000535937">
    <property type="component" value="Unassembled WGS sequence"/>
</dbReference>
<evidence type="ECO:0000313" key="5">
    <source>
        <dbReference type="Proteomes" id="UP000535937"/>
    </source>
</evidence>
<dbReference type="Gene3D" id="3.50.50.60">
    <property type="entry name" value="FAD/NAD(P)-binding domain"/>
    <property type="match status" value="1"/>
</dbReference>